<gene>
    <name evidence="2" type="primary">AVEN_250348_1</name>
    <name evidence="2" type="ORF">TNCV_5043461</name>
</gene>
<protein>
    <submittedName>
        <fullName evidence="2">Integrase catalytic domain-containing protein</fullName>
    </submittedName>
</protein>
<name>A0A8X6R4J6_TRICX</name>
<accession>A0A8X6R4J6</accession>
<dbReference type="CDD" id="cd00303">
    <property type="entry name" value="retropepsin_like"/>
    <property type="match status" value="1"/>
</dbReference>
<organism evidence="2 3">
    <name type="scientific">Trichonephila clavipes</name>
    <name type="common">Golden silk orbweaver</name>
    <name type="synonym">Nephila clavipes</name>
    <dbReference type="NCBI Taxonomy" id="2585209"/>
    <lineage>
        <taxon>Eukaryota</taxon>
        <taxon>Metazoa</taxon>
        <taxon>Ecdysozoa</taxon>
        <taxon>Arthropoda</taxon>
        <taxon>Chelicerata</taxon>
        <taxon>Arachnida</taxon>
        <taxon>Araneae</taxon>
        <taxon>Araneomorphae</taxon>
        <taxon>Entelegynae</taxon>
        <taxon>Araneoidea</taxon>
        <taxon>Nephilidae</taxon>
        <taxon>Trichonephila</taxon>
    </lineage>
</organism>
<dbReference type="EMBL" id="BMAU01021043">
    <property type="protein sequence ID" value="GFX88010.1"/>
    <property type="molecule type" value="Genomic_DNA"/>
</dbReference>
<reference evidence="2" key="1">
    <citation type="submission" date="2020-08" db="EMBL/GenBank/DDBJ databases">
        <title>Multicomponent nature underlies the extraordinary mechanical properties of spider dragline silk.</title>
        <authorList>
            <person name="Kono N."/>
            <person name="Nakamura H."/>
            <person name="Mori M."/>
            <person name="Yoshida Y."/>
            <person name="Ohtoshi R."/>
            <person name="Malay A.D."/>
            <person name="Moran D.A.P."/>
            <person name="Tomita M."/>
            <person name="Numata K."/>
            <person name="Arakawa K."/>
        </authorList>
    </citation>
    <scope>NUCLEOTIDE SEQUENCE</scope>
</reference>
<proteinExistence type="predicted"/>
<keyword evidence="3" id="KW-1185">Reference proteome</keyword>
<sequence>MVRPAEPEKELTEIIKENKYFKEDGEFVKELIQYTIEDRKKAEEDRKRAEEDRKRVEEDRKKEAENRLREKELELELARLNVRFNSDNERTGEGCNTLDALVKSVRILTVKVPNRPEGWAFFFASLERAFVSKNVPEKFKSEILLNLLGEKASNVLTYVKDDELNNYEQLKSIILREYEPSANQFLEQFKKATRHPNETYIQYISRLITNWQYYLNLRKVSDFDNLNDLIVSDKIFSSLEKEVASHISVRAGNDGFRPLELAKEIDLYNTSRGKSLKPLPNVLARNNPVKNASRVFLSEIKDSKCVCCAESHPLYKCAVYLKLPINKRIDLIKINNLCFNCLSTSHRAKDCKSRFVCSECQKRHHKTIHYTAQNQEVTNSTFEPLNTSAAVFESRVEMHNLLTATSINRKKCVLLSSAICYIKCENGLFPVKAILDSGSTSNFLTRSLCDLIGLKKYKTNVSVSGLNKTVIPIDSRVSVSISNKEGSYMKTLDFFLVPAITEDLVPTTKIDFNLNNIPNLKLADKNFNIPERVQMLLGAEVFYELMLPGQFKTEGSNVIFQNTVFGFVVSGSTSSDAKGKEHCGFIQAADNLEHSIRKLWEIENVEIDYVKTSELDICENHFKNTHSRDDQGR</sequence>
<dbReference type="Gene3D" id="2.40.70.10">
    <property type="entry name" value="Acid Proteases"/>
    <property type="match status" value="1"/>
</dbReference>
<dbReference type="PANTHER" id="PTHR47331:SF1">
    <property type="entry name" value="GAG-LIKE PROTEIN"/>
    <property type="match status" value="1"/>
</dbReference>
<evidence type="ECO:0000313" key="3">
    <source>
        <dbReference type="Proteomes" id="UP000887159"/>
    </source>
</evidence>
<evidence type="ECO:0000256" key="1">
    <source>
        <dbReference type="SAM" id="MobiDB-lite"/>
    </source>
</evidence>
<comment type="caution">
    <text evidence="2">The sequence shown here is derived from an EMBL/GenBank/DDBJ whole genome shotgun (WGS) entry which is preliminary data.</text>
</comment>
<dbReference type="Proteomes" id="UP000887159">
    <property type="component" value="Unassembled WGS sequence"/>
</dbReference>
<feature type="region of interest" description="Disordered" evidence="1">
    <location>
        <begin position="39"/>
        <end position="63"/>
    </location>
</feature>
<evidence type="ECO:0000313" key="2">
    <source>
        <dbReference type="EMBL" id="GFX88010.1"/>
    </source>
</evidence>
<dbReference type="PANTHER" id="PTHR47331">
    <property type="entry name" value="PHD-TYPE DOMAIN-CONTAINING PROTEIN"/>
    <property type="match status" value="1"/>
</dbReference>
<dbReference type="AlphaFoldDB" id="A0A8X6R4J6"/>
<dbReference type="InterPro" id="IPR021109">
    <property type="entry name" value="Peptidase_aspartic_dom_sf"/>
</dbReference>